<reference evidence="6" key="1">
    <citation type="submission" date="2025-08" db="UniProtKB">
        <authorList>
            <consortium name="RefSeq"/>
        </authorList>
    </citation>
    <scope>IDENTIFICATION</scope>
</reference>
<evidence type="ECO:0000256" key="2">
    <source>
        <dbReference type="PROSITE-ProRule" id="PRU00302"/>
    </source>
</evidence>
<dbReference type="SMART" id="SM00032">
    <property type="entry name" value="CCP"/>
    <property type="match status" value="1"/>
</dbReference>
<dbReference type="SUPFAM" id="SSF57535">
    <property type="entry name" value="Complement control module/SCR domain"/>
    <property type="match status" value="1"/>
</dbReference>
<dbReference type="PROSITE" id="PS50923">
    <property type="entry name" value="SUSHI"/>
    <property type="match status" value="1"/>
</dbReference>
<feature type="signal peptide" evidence="3">
    <location>
        <begin position="1"/>
        <end position="23"/>
    </location>
</feature>
<dbReference type="InterPro" id="IPR000436">
    <property type="entry name" value="Sushi_SCR_CCP_dom"/>
</dbReference>
<dbReference type="Gene3D" id="2.10.70.10">
    <property type="entry name" value="Complement Module, domain 1"/>
    <property type="match status" value="1"/>
</dbReference>
<feature type="domain" description="Sushi" evidence="4">
    <location>
        <begin position="26"/>
        <end position="83"/>
    </location>
</feature>
<gene>
    <name evidence="6" type="primary">LOC115030336</name>
</gene>
<dbReference type="FunFam" id="2.10.70.10:FF:000041">
    <property type="entry name" value="Complement factor H"/>
    <property type="match status" value="1"/>
</dbReference>
<comment type="caution">
    <text evidence="2">Lacks conserved residue(s) required for the propagation of feature annotation.</text>
</comment>
<dbReference type="CDD" id="cd00033">
    <property type="entry name" value="CCP"/>
    <property type="match status" value="1"/>
</dbReference>
<evidence type="ECO:0000256" key="3">
    <source>
        <dbReference type="SAM" id="SignalP"/>
    </source>
</evidence>
<evidence type="ECO:0000313" key="5">
    <source>
        <dbReference type="Proteomes" id="UP000515126"/>
    </source>
</evidence>
<dbReference type="RefSeq" id="XP_029329729.1">
    <property type="nucleotide sequence ID" value="XM_029473869.1"/>
</dbReference>
<dbReference type="GeneID" id="115030336"/>
<organism evidence="5 6">
    <name type="scientific">Mus caroli</name>
    <name type="common">Ryukyu mouse</name>
    <name type="synonym">Ricefield mouse</name>
    <dbReference type="NCBI Taxonomy" id="10089"/>
    <lineage>
        <taxon>Eukaryota</taxon>
        <taxon>Metazoa</taxon>
        <taxon>Chordata</taxon>
        <taxon>Craniata</taxon>
        <taxon>Vertebrata</taxon>
        <taxon>Euteleostomi</taxon>
        <taxon>Mammalia</taxon>
        <taxon>Eutheria</taxon>
        <taxon>Euarchontoglires</taxon>
        <taxon>Glires</taxon>
        <taxon>Rodentia</taxon>
        <taxon>Myomorpha</taxon>
        <taxon>Muroidea</taxon>
        <taxon>Muridae</taxon>
        <taxon>Murinae</taxon>
        <taxon>Mus</taxon>
        <taxon>Mus</taxon>
    </lineage>
</organism>
<evidence type="ECO:0000313" key="6">
    <source>
        <dbReference type="RefSeq" id="XP_029329729.1"/>
    </source>
</evidence>
<proteinExistence type="predicted"/>
<dbReference type="Pfam" id="PF00084">
    <property type="entry name" value="Sushi"/>
    <property type="match status" value="1"/>
</dbReference>
<keyword evidence="5" id="KW-1185">Reference proteome</keyword>
<keyword evidence="2" id="KW-0768">Sushi</keyword>
<dbReference type="KEGG" id="mcal:115030336"/>
<accession>A0A6P7QSW9</accession>
<evidence type="ECO:0000256" key="1">
    <source>
        <dbReference type="ARBA" id="ARBA00023157"/>
    </source>
</evidence>
<evidence type="ECO:0000259" key="4">
    <source>
        <dbReference type="PROSITE" id="PS50923"/>
    </source>
</evidence>
<protein>
    <submittedName>
        <fullName evidence="6">Complement factor H-like</fullName>
    </submittedName>
</protein>
<dbReference type="Proteomes" id="UP000515126">
    <property type="component" value="Unplaced"/>
</dbReference>
<dbReference type="InterPro" id="IPR035976">
    <property type="entry name" value="Sushi/SCR/CCP_sf"/>
</dbReference>
<sequence>MGFSFMLLLSNILLTAWLSTAKGEEKTCSPPYIPNGVYAPHRIIHRTDDEIRYECKYGFYPTNGSTVSKCTLTGWIPVPRCTCKLHLRL</sequence>
<keyword evidence="1" id="KW-1015">Disulfide bond</keyword>
<dbReference type="AlphaFoldDB" id="A0A6P7QSW9"/>
<keyword evidence="3" id="KW-0732">Signal</keyword>
<feature type="chain" id="PRO_5028114961" evidence="3">
    <location>
        <begin position="24"/>
        <end position="89"/>
    </location>
</feature>
<name>A0A6P7QSW9_MUSCR</name>